<gene>
    <name evidence="11" type="ORF">BO97DRAFT_402775</name>
</gene>
<dbReference type="InterPro" id="IPR004839">
    <property type="entry name" value="Aminotransferase_I/II_large"/>
</dbReference>
<organism evidence="11 12">
    <name type="scientific">Aspergillus homomorphus (strain CBS 101889)</name>
    <dbReference type="NCBI Taxonomy" id="1450537"/>
    <lineage>
        <taxon>Eukaryota</taxon>
        <taxon>Fungi</taxon>
        <taxon>Dikarya</taxon>
        <taxon>Ascomycota</taxon>
        <taxon>Pezizomycotina</taxon>
        <taxon>Eurotiomycetes</taxon>
        <taxon>Eurotiomycetidae</taxon>
        <taxon>Eurotiales</taxon>
        <taxon>Aspergillaceae</taxon>
        <taxon>Aspergillus</taxon>
        <taxon>Aspergillus subgen. Circumdati</taxon>
    </lineage>
</organism>
<comment type="similarity">
    <text evidence="6">Belongs to the class-I pyridoxal-phosphate-dependent aminotransferase family. Alanine aminotransferase subfamily.</text>
</comment>
<evidence type="ECO:0000256" key="4">
    <source>
        <dbReference type="ARBA" id="ARBA00022679"/>
    </source>
</evidence>
<dbReference type="OrthoDB" id="1732682at2759"/>
<dbReference type="InterPro" id="IPR015424">
    <property type="entry name" value="PyrdxlP-dep_Trfase"/>
</dbReference>
<dbReference type="GO" id="GO:0030170">
    <property type="term" value="F:pyridoxal phosphate binding"/>
    <property type="evidence" value="ECO:0007669"/>
    <property type="project" value="InterPro"/>
</dbReference>
<keyword evidence="5" id="KW-0663">Pyridoxal phosphate</keyword>
<dbReference type="InterPro" id="IPR015422">
    <property type="entry name" value="PyrdxlP-dep_Trfase_small"/>
</dbReference>
<dbReference type="InterPro" id="IPR045088">
    <property type="entry name" value="ALAT1/2-like"/>
</dbReference>
<sequence length="556" mass="60922">MAWQLKLASHLRASPLRCSVSRPSGAWLSCHHQHAPRHFSSRVSLAAGIPRVSPDSTMQSQTTLAHTTRRTLTAVASCRLTLDNINPNVKAAKYAVRGEIATKAEEYRVRLAQGDKSLPFDSVIFANIGNPQQLDQKPISFFRQVLSLLENPLLLENPESLRTNFGYPQDVIDRTKVLLADVQSVGAYSHSQGAPVIRDSVAKFIEQRDGFPANPQDLFLTAGASSGVSTLLNVICDGPSAGVLVPIPQYPLYTATLSLLDAQCVPYLLDEHKAWGTDVDAIKENLSKAKAAGTDVRAIVVINPGNPTGASLSAEDIKSVLEIAAEERLVVIADEVYQTNVFSGEFISFKKRLRQLQQEVPGKYDNVELASLHSVSKGMVGECGHRGGYFELVGFDPEVAAQIYKYVSIMLCPPVIGQCLVELMVNPPTEGEPSYELYRKEYNGIKDGLRSRALALYEAFQKMEGVECQEPQGAMYLFPTINLPAKAIEAAAAENRAADEFYCLQLLDATGICVVPGSGFGQKENTLHFRTTFLAPGTDWAQRIVKFHSEFMAKYK</sequence>
<evidence type="ECO:0000259" key="10">
    <source>
        <dbReference type="Pfam" id="PF00155"/>
    </source>
</evidence>
<dbReference type="Gene3D" id="3.90.1150.10">
    <property type="entry name" value="Aspartate Aminotransferase, domain 1"/>
    <property type="match status" value="1"/>
</dbReference>
<dbReference type="VEuPathDB" id="FungiDB:BO97DRAFT_402775"/>
<evidence type="ECO:0000256" key="3">
    <source>
        <dbReference type="ARBA" id="ARBA00022576"/>
    </source>
</evidence>
<comment type="subunit">
    <text evidence="2">Homodimer.</text>
</comment>
<keyword evidence="12" id="KW-1185">Reference proteome</keyword>
<protein>
    <recommendedName>
        <fullName evidence="7">Glutamate pyruvate transaminase</fullName>
    </recommendedName>
    <alternativeName>
        <fullName evidence="8">Glutamic--alanine transaminase</fullName>
    </alternativeName>
    <alternativeName>
        <fullName evidence="9">Glutamic--pyruvic transaminase</fullName>
    </alternativeName>
</protein>
<evidence type="ECO:0000256" key="2">
    <source>
        <dbReference type="ARBA" id="ARBA00011738"/>
    </source>
</evidence>
<feature type="domain" description="Aminotransferase class I/classII large" evidence="10">
    <location>
        <begin position="168"/>
        <end position="538"/>
    </location>
</feature>
<evidence type="ECO:0000256" key="1">
    <source>
        <dbReference type="ARBA" id="ARBA00001933"/>
    </source>
</evidence>
<dbReference type="Gene3D" id="3.40.640.10">
    <property type="entry name" value="Type I PLP-dependent aspartate aminotransferase-like (Major domain)"/>
    <property type="match status" value="1"/>
</dbReference>
<dbReference type="Pfam" id="PF00155">
    <property type="entry name" value="Aminotran_1_2"/>
    <property type="match status" value="1"/>
</dbReference>
<dbReference type="CDD" id="cd00609">
    <property type="entry name" value="AAT_like"/>
    <property type="match status" value="1"/>
</dbReference>
<dbReference type="GO" id="GO:0008483">
    <property type="term" value="F:transaminase activity"/>
    <property type="evidence" value="ECO:0007669"/>
    <property type="project" value="UniProtKB-KW"/>
</dbReference>
<reference evidence="11 12" key="1">
    <citation type="submission" date="2018-02" db="EMBL/GenBank/DDBJ databases">
        <title>The genomes of Aspergillus section Nigri reveals drivers in fungal speciation.</title>
        <authorList>
            <consortium name="DOE Joint Genome Institute"/>
            <person name="Vesth T.C."/>
            <person name="Nybo J."/>
            <person name="Theobald S."/>
            <person name="Brandl J."/>
            <person name="Frisvad J.C."/>
            <person name="Nielsen K.F."/>
            <person name="Lyhne E.K."/>
            <person name="Kogle M.E."/>
            <person name="Kuo A."/>
            <person name="Riley R."/>
            <person name="Clum A."/>
            <person name="Nolan M."/>
            <person name="Lipzen A."/>
            <person name="Salamov A."/>
            <person name="Henrissat B."/>
            <person name="Wiebenga A."/>
            <person name="De vries R.P."/>
            <person name="Grigoriev I.V."/>
            <person name="Mortensen U.H."/>
            <person name="Andersen M.R."/>
            <person name="Baker S.E."/>
        </authorList>
    </citation>
    <scope>NUCLEOTIDE SEQUENCE [LARGE SCALE GENOMIC DNA]</scope>
    <source>
        <strain evidence="11 12">CBS 101889</strain>
    </source>
</reference>
<accession>A0A395IB96</accession>
<dbReference type="FunFam" id="3.40.640.10:FF:000012">
    <property type="entry name" value="alanine aminotransferase 2"/>
    <property type="match status" value="1"/>
</dbReference>
<keyword evidence="3 11" id="KW-0032">Aminotransferase</keyword>
<name>A0A395IB96_ASPHC</name>
<dbReference type="UniPathway" id="UPA00528">
    <property type="reaction ID" value="UER00586"/>
</dbReference>
<evidence type="ECO:0000256" key="9">
    <source>
        <dbReference type="ARBA" id="ARBA00080525"/>
    </source>
</evidence>
<dbReference type="EMBL" id="KZ824269">
    <property type="protein sequence ID" value="RAL16358.1"/>
    <property type="molecule type" value="Genomic_DNA"/>
</dbReference>
<dbReference type="RefSeq" id="XP_025555512.1">
    <property type="nucleotide sequence ID" value="XM_025694586.1"/>
</dbReference>
<dbReference type="STRING" id="1450537.A0A395IB96"/>
<comment type="cofactor">
    <cofactor evidence="1">
        <name>pyridoxal 5'-phosphate</name>
        <dbReference type="ChEBI" id="CHEBI:597326"/>
    </cofactor>
</comment>
<evidence type="ECO:0000256" key="6">
    <source>
        <dbReference type="ARBA" id="ARBA00025785"/>
    </source>
</evidence>
<evidence type="ECO:0000313" key="11">
    <source>
        <dbReference type="EMBL" id="RAL16358.1"/>
    </source>
</evidence>
<dbReference type="FunFam" id="1.10.287.1970:FF:000001">
    <property type="entry name" value="Alanine aminotransferase 2"/>
    <property type="match status" value="1"/>
</dbReference>
<dbReference type="PANTHER" id="PTHR11751:SF29">
    <property type="entry name" value="ALANINE TRANSAMINASE"/>
    <property type="match status" value="1"/>
</dbReference>
<evidence type="ECO:0000313" key="12">
    <source>
        <dbReference type="Proteomes" id="UP000248961"/>
    </source>
</evidence>
<dbReference type="GeneID" id="37198875"/>
<dbReference type="SUPFAM" id="SSF53383">
    <property type="entry name" value="PLP-dependent transferases"/>
    <property type="match status" value="1"/>
</dbReference>
<proteinExistence type="inferred from homology"/>
<dbReference type="FunFam" id="3.90.1150.10:FF:000010">
    <property type="entry name" value="Alanine aminotransferase 2"/>
    <property type="match status" value="1"/>
</dbReference>
<dbReference type="PANTHER" id="PTHR11751">
    <property type="entry name" value="ALANINE AMINOTRANSFERASE"/>
    <property type="match status" value="1"/>
</dbReference>
<dbReference type="AlphaFoldDB" id="A0A395IB96"/>
<dbReference type="GO" id="GO:0042853">
    <property type="term" value="P:L-alanine catabolic process"/>
    <property type="evidence" value="ECO:0007669"/>
    <property type="project" value="UniProtKB-UniPathway"/>
</dbReference>
<evidence type="ECO:0000256" key="7">
    <source>
        <dbReference type="ARBA" id="ARBA00077894"/>
    </source>
</evidence>
<dbReference type="InterPro" id="IPR015421">
    <property type="entry name" value="PyrdxlP-dep_Trfase_major"/>
</dbReference>
<dbReference type="Proteomes" id="UP000248961">
    <property type="component" value="Unassembled WGS sequence"/>
</dbReference>
<dbReference type="Gene3D" id="1.10.287.1970">
    <property type="match status" value="1"/>
</dbReference>
<evidence type="ECO:0000256" key="5">
    <source>
        <dbReference type="ARBA" id="ARBA00022898"/>
    </source>
</evidence>
<keyword evidence="4 11" id="KW-0808">Transferase</keyword>
<evidence type="ECO:0000256" key="8">
    <source>
        <dbReference type="ARBA" id="ARBA00078532"/>
    </source>
</evidence>